<proteinExistence type="predicted"/>
<sequence>MRLLFFFFFLLIVASFTSAYIIDKKLDAATDDEHSRLVKDTTMEERAPKQEFSEDLDEFRNESFMSLLDDVASISNLGIDVSFLKDVRDQVLVPPIQQDPENTVPEYMMEMRHMNTQQQLNHIGQELKDLAHLQETRLCQPPPTMLMTQAPEPGPVEHKLAVNIQHQLAHQMATHTAPGAFVNDSVIHDAIGVDMDDGDLFSEFFVTQFFAEFYAKIRNFWMLSLT</sequence>
<dbReference type="AlphaFoldDB" id="A0A1I7UJJ2"/>
<name>A0A1I7UJJ2_9PELO</name>
<dbReference type="Proteomes" id="UP000095282">
    <property type="component" value="Unplaced"/>
</dbReference>
<protein>
    <submittedName>
        <fullName evidence="4">Secreted protein</fullName>
    </submittedName>
</protein>
<feature type="signal peptide" evidence="2">
    <location>
        <begin position="1"/>
        <end position="19"/>
    </location>
</feature>
<dbReference type="eggNOG" id="KOG1828">
    <property type="taxonomic scope" value="Eukaryota"/>
</dbReference>
<evidence type="ECO:0000256" key="1">
    <source>
        <dbReference type="SAM" id="MobiDB-lite"/>
    </source>
</evidence>
<organism evidence="3 4">
    <name type="scientific">Caenorhabditis tropicalis</name>
    <dbReference type="NCBI Taxonomy" id="1561998"/>
    <lineage>
        <taxon>Eukaryota</taxon>
        <taxon>Metazoa</taxon>
        <taxon>Ecdysozoa</taxon>
        <taxon>Nematoda</taxon>
        <taxon>Chromadorea</taxon>
        <taxon>Rhabditida</taxon>
        <taxon>Rhabditina</taxon>
        <taxon>Rhabditomorpha</taxon>
        <taxon>Rhabditoidea</taxon>
        <taxon>Rhabditidae</taxon>
        <taxon>Peloderinae</taxon>
        <taxon>Caenorhabditis</taxon>
    </lineage>
</organism>
<keyword evidence="3" id="KW-1185">Reference proteome</keyword>
<accession>A0A1I7UJJ2</accession>
<feature type="chain" id="PRO_5009308961" evidence="2">
    <location>
        <begin position="20"/>
        <end position="226"/>
    </location>
</feature>
<reference evidence="4" key="1">
    <citation type="submission" date="2016-11" db="UniProtKB">
        <authorList>
            <consortium name="WormBaseParasite"/>
        </authorList>
    </citation>
    <scope>IDENTIFICATION</scope>
</reference>
<feature type="region of interest" description="Disordered" evidence="1">
    <location>
        <begin position="33"/>
        <end position="53"/>
    </location>
</feature>
<feature type="compositionally biased region" description="Basic and acidic residues" evidence="1">
    <location>
        <begin position="33"/>
        <end position="52"/>
    </location>
</feature>
<dbReference type="WBParaSite" id="Csp11.Scaffold629.g9964.t1">
    <property type="protein sequence ID" value="Csp11.Scaffold629.g9964.t1"/>
    <property type="gene ID" value="Csp11.Scaffold629.g9964"/>
</dbReference>
<evidence type="ECO:0000256" key="2">
    <source>
        <dbReference type="SAM" id="SignalP"/>
    </source>
</evidence>
<dbReference type="STRING" id="1561998.A0A1I7UJJ2"/>
<evidence type="ECO:0000313" key="4">
    <source>
        <dbReference type="WBParaSite" id="Csp11.Scaffold629.g9964.t1"/>
    </source>
</evidence>
<keyword evidence="2" id="KW-0732">Signal</keyword>
<evidence type="ECO:0000313" key="3">
    <source>
        <dbReference type="Proteomes" id="UP000095282"/>
    </source>
</evidence>